<keyword evidence="2" id="KW-1185">Reference proteome</keyword>
<organism evidence="1 2">
    <name type="scientific">Leptosphaeria maculans (strain JN3 / isolate v23.1.3 / race Av1-4-5-6-7-8)</name>
    <name type="common">Blackleg fungus</name>
    <name type="synonym">Phoma lingam</name>
    <dbReference type="NCBI Taxonomy" id="985895"/>
    <lineage>
        <taxon>Eukaryota</taxon>
        <taxon>Fungi</taxon>
        <taxon>Dikarya</taxon>
        <taxon>Ascomycota</taxon>
        <taxon>Pezizomycotina</taxon>
        <taxon>Dothideomycetes</taxon>
        <taxon>Pleosporomycetidae</taxon>
        <taxon>Pleosporales</taxon>
        <taxon>Pleosporineae</taxon>
        <taxon>Leptosphaeriaceae</taxon>
        <taxon>Plenodomus</taxon>
        <taxon>Plenodomus lingam/Leptosphaeria maculans species complex</taxon>
    </lineage>
</organism>
<dbReference type="Proteomes" id="UP000002668">
    <property type="component" value="Genome"/>
</dbReference>
<dbReference type="HOGENOM" id="CLU_970129_0_0_1"/>
<dbReference type="AlphaFoldDB" id="E5ACF1"/>
<reference evidence="2" key="1">
    <citation type="journal article" date="2011" name="Nat. Commun.">
        <title>Effector diversification within compartments of the Leptosphaeria maculans genome affected by Repeat-Induced Point mutations.</title>
        <authorList>
            <person name="Rouxel T."/>
            <person name="Grandaubert J."/>
            <person name="Hane J.K."/>
            <person name="Hoede C."/>
            <person name="van de Wouw A.P."/>
            <person name="Couloux A."/>
            <person name="Dominguez V."/>
            <person name="Anthouard V."/>
            <person name="Bally P."/>
            <person name="Bourras S."/>
            <person name="Cozijnsen A.J."/>
            <person name="Ciuffetti L.M."/>
            <person name="Degrave A."/>
            <person name="Dilmaghani A."/>
            <person name="Duret L."/>
            <person name="Fudal I."/>
            <person name="Goodwin S.B."/>
            <person name="Gout L."/>
            <person name="Glaser N."/>
            <person name="Linglin J."/>
            <person name="Kema G.H.J."/>
            <person name="Lapalu N."/>
            <person name="Lawrence C.B."/>
            <person name="May K."/>
            <person name="Meyer M."/>
            <person name="Ollivier B."/>
            <person name="Poulain J."/>
            <person name="Schoch C.L."/>
            <person name="Simon A."/>
            <person name="Spatafora J.W."/>
            <person name="Stachowiak A."/>
            <person name="Turgeon B.G."/>
            <person name="Tyler B.M."/>
            <person name="Vincent D."/>
            <person name="Weissenbach J."/>
            <person name="Amselem J."/>
            <person name="Quesneville H."/>
            <person name="Oliver R.P."/>
            <person name="Wincker P."/>
            <person name="Balesdent M.-H."/>
            <person name="Howlett B.J."/>
        </authorList>
    </citation>
    <scope>NUCLEOTIDE SEQUENCE [LARGE SCALE GENOMIC DNA]</scope>
    <source>
        <strain evidence="2">JN3 / isolate v23.1.3 / race Av1-4-5-6-7-8</strain>
    </source>
</reference>
<sequence>MASKNTGKKRRARKRTVGNVRVAKQFPSRTLKPSARRQIHRERAPHLWICPGIEDPVNARDTSYPRASLLSLPLEIRQQILYLSLDVRDMEAAARAEQATGEEKKRWEASTVQKLRDERLVGVPFTLWEIKMLKLFCRATTVLCSISPSVRVDMRWVRKSFRRELISHLDNIQLSRYAVPSVPTAAAGSALLTCSKTEKVVEGKSKKSSRGARRPRKCWACMQRHVNDDPVCPMERNEGLRWFMMTKKVGGWKRETQAVMGRKLVFGD</sequence>
<dbReference type="EMBL" id="FP929139">
    <property type="protein sequence ID" value="CBY02153.1"/>
    <property type="molecule type" value="Genomic_DNA"/>
</dbReference>
<protein>
    <submittedName>
        <fullName evidence="1">Uncharacterized protein</fullName>
    </submittedName>
</protein>
<dbReference type="GeneID" id="13286792"/>
<dbReference type="VEuPathDB" id="FungiDB:LEMA_P009400.1"/>
<evidence type="ECO:0000313" key="1">
    <source>
        <dbReference type="EMBL" id="CBY02153.1"/>
    </source>
</evidence>
<accession>E5ACF1</accession>
<dbReference type="eggNOG" id="ENOG502R94F">
    <property type="taxonomic scope" value="Eukaryota"/>
</dbReference>
<gene>
    <name evidence="1" type="ORF">LEMA_P009400.1</name>
</gene>
<dbReference type="OMA" id="KWASTSE"/>
<proteinExistence type="predicted"/>
<name>E5ACF1_LEPMJ</name>
<evidence type="ECO:0000313" key="2">
    <source>
        <dbReference type="Proteomes" id="UP000002668"/>
    </source>
</evidence>
<dbReference type="InParanoid" id="E5ACF1"/>
<dbReference type="OrthoDB" id="3796140at2759"/>